<organism evidence="1 2">
    <name type="scientific">Sphaerisporangium rufum</name>
    <dbReference type="NCBI Taxonomy" id="1381558"/>
    <lineage>
        <taxon>Bacteria</taxon>
        <taxon>Bacillati</taxon>
        <taxon>Actinomycetota</taxon>
        <taxon>Actinomycetes</taxon>
        <taxon>Streptosporangiales</taxon>
        <taxon>Streptosporangiaceae</taxon>
        <taxon>Sphaerisporangium</taxon>
    </lineage>
</organism>
<accession>A0A919R7J2</accession>
<keyword evidence="2" id="KW-1185">Reference proteome</keyword>
<evidence type="ECO:0000313" key="1">
    <source>
        <dbReference type="EMBL" id="GII78637.1"/>
    </source>
</evidence>
<reference evidence="1" key="1">
    <citation type="submission" date="2021-01" db="EMBL/GenBank/DDBJ databases">
        <title>Whole genome shotgun sequence of Sphaerisporangium rufum NBRC 109079.</title>
        <authorList>
            <person name="Komaki H."/>
            <person name="Tamura T."/>
        </authorList>
    </citation>
    <scope>NUCLEOTIDE SEQUENCE</scope>
    <source>
        <strain evidence="1">NBRC 109079</strain>
    </source>
</reference>
<sequence length="167" mass="19004">MTRTDTPDTWDERATLTTMLDYVRATVHAKCAGVSEQDAARAPLPGSPLMTIKGLVSHVHWVEYSWIQVRFLGEPDRGPWTDEDPDREFRVALDEPLERLLADYEAQCARYRELVAATDLDALAKEPLRDGRHATLRWILHHLVEETARHNGHLDILREIVDGVTGD</sequence>
<dbReference type="AlphaFoldDB" id="A0A919R7J2"/>
<dbReference type="InterPro" id="IPR007061">
    <property type="entry name" value="MST-like"/>
</dbReference>
<evidence type="ECO:0000313" key="2">
    <source>
        <dbReference type="Proteomes" id="UP000655287"/>
    </source>
</evidence>
<dbReference type="InterPro" id="IPR034660">
    <property type="entry name" value="DinB/YfiT-like"/>
</dbReference>
<dbReference type="SUPFAM" id="SSF109854">
    <property type="entry name" value="DinB/YfiT-like putative metalloenzymes"/>
    <property type="match status" value="1"/>
</dbReference>
<protein>
    <recommendedName>
        <fullName evidence="3">DinB family protein</fullName>
    </recommendedName>
</protein>
<dbReference type="Proteomes" id="UP000655287">
    <property type="component" value="Unassembled WGS sequence"/>
</dbReference>
<dbReference type="EMBL" id="BOOU01000052">
    <property type="protein sequence ID" value="GII78637.1"/>
    <property type="molecule type" value="Genomic_DNA"/>
</dbReference>
<evidence type="ECO:0008006" key="3">
    <source>
        <dbReference type="Google" id="ProtNLM"/>
    </source>
</evidence>
<dbReference type="Gene3D" id="1.20.120.450">
    <property type="entry name" value="dinb family like domain"/>
    <property type="match status" value="1"/>
</dbReference>
<comment type="caution">
    <text evidence="1">The sequence shown here is derived from an EMBL/GenBank/DDBJ whole genome shotgun (WGS) entry which is preliminary data.</text>
</comment>
<dbReference type="Pfam" id="PF04978">
    <property type="entry name" value="MST"/>
    <property type="match status" value="1"/>
</dbReference>
<dbReference type="RefSeq" id="WP_203987243.1">
    <property type="nucleotide sequence ID" value="NZ_BOOU01000052.1"/>
</dbReference>
<proteinExistence type="predicted"/>
<gene>
    <name evidence="1" type="ORF">Sru01_36190</name>
</gene>
<name>A0A919R7J2_9ACTN</name>